<protein>
    <submittedName>
        <fullName evidence="1">ABC transporter</fullName>
    </submittedName>
</protein>
<dbReference type="EMBL" id="MU394317">
    <property type="protein sequence ID" value="KAI6086270.1"/>
    <property type="molecule type" value="Genomic_DNA"/>
</dbReference>
<accession>A0ACC0D147</accession>
<keyword evidence="2" id="KW-1185">Reference proteome</keyword>
<sequence>MKSISNGLIPTSPSPASMRKIVGIPPWPPCPICCPSGSDGAFGPRVDPACRSFDFTLQFEDIFFACLPAAVFLLLLPTRIAPLLLSQLQSKTPARSAVLFPAYSKLLGAKLAVLTALLVAQLALLALRLQHPAFAVNASLAADILSVIATIAALLLSFLDHTRRLRPSTLLGLYLSVLVVLGTARTRTFWILLPHSNDGRSVPAVAAVVYALTGTALLLESIQKKADAAAGPASIQVENSYEGANDGGPSVNGRALAPEQRSGIWARTSFVWLAATFRVGYNRIITLDDLPPLDTGLESQLVGKTLADTWARYDTQAKHSLLRACLRSYRLSFLSAVIPRLCLTGITFAQPFLVSATVTFVGLENPDSNYGKGLIGAWALVYLGLAVSNSIHQYQNFRFTTRVRGGLIALIYDRTLHKRAADDTGEITAMALMSTDVERILNGAGRLHKIWGSLVDIIIASWLLGLQMSVACLAPIILVFVFIAATYKVSKRAKAAQLRWVERVQERLRVTSSFLSNMKAVKMLGISPVMSSVIQKLRVDEINVSKAYRKLLVWALLLSLTPINLAPVVTFAVYVVIAIFWKDESLLAAKAFTSVTLISLLTTPVILFIQALPLLFQSIGSLERVQEYCKSDTAGSGTSNDDLVQDKSDIALQRLESLGGKATYASDGQPILLRGQGFAWAKDKPAVLKNLDIKIQRGKVTAVVGRVGSGKSAFLNALLGEMISTSPVAGAGGQQSMSGETMVYCAQEPWLENKTVRQNIIGVSPYDKKWYNSVIYACGLDTDLRQLHRGDQTTVGSTGQNLSGGQKQRVALARAVYARHGVVILDDVFSGMDSNTSSLVASRLLGRDSLLRQHQITVVLATHSKNIMALADTIIVIEDGSIVETGSPATLLQGDGYVSKLGISLQPEPDIEDIENVETPEVQNSDLVREVSHISVDVAEETNNSLTDLRRKYGDLAVYKYYITSAGYRAVGLYVGFITLWMFCTEFSTVVVNWWSAANAIQPNKDVGLYMGIYAMIGVLGVVGAAVAAWFAVISIISSTATNLHVDLLEAVVRAPFRFFTSTDSGELLNRFSQDMELVDMDLPLVMVNYTSTAVSIAIKIVILAIFSRYLGVTIPLLGLTVYFLQRFYLQTSRQMRLLGIEARAPLYTHLGETTAGNTTIRAFGWQPQYRRRNHELVDNSQRPVYLQSCIQQWLAFVLDLLVAALAVVLVAIVVTWHGSFTAGSVGVSLLVVVNFSETLSRLIQNWTKLESSVGAVARVKRFVADTEVEENKRSIRSEVDPLLPPHWPGGGAIQFYNVVASYGPTAEPVLKNISLSIKPGQHVAICGRTGSGKSSLLLALLRMLDESSQGQIKIDGVDITTVKRGDLRARINVVPQDPFFIPGTLRFNLDSFSSISNNLDEKKLDTMIHHALERVGLWDSVNTQGGLDAMLDPAAWSAGQKQLLCLARAMVRNWKKESRGGIRGGILVLDEAMSSVDSDTESVMQEVIDTEFKGCTILAVIHRLCHVVRSYDIVALLDAGELIEFDSPGALLGGYTKFKELYLLNGD</sequence>
<name>A0ACC0D147_9PEZI</name>
<organism evidence="1 2">
    <name type="scientific">Hypoxylon rubiginosum</name>
    <dbReference type="NCBI Taxonomy" id="110542"/>
    <lineage>
        <taxon>Eukaryota</taxon>
        <taxon>Fungi</taxon>
        <taxon>Dikarya</taxon>
        <taxon>Ascomycota</taxon>
        <taxon>Pezizomycotina</taxon>
        <taxon>Sordariomycetes</taxon>
        <taxon>Xylariomycetidae</taxon>
        <taxon>Xylariales</taxon>
        <taxon>Hypoxylaceae</taxon>
        <taxon>Hypoxylon</taxon>
    </lineage>
</organism>
<dbReference type="Proteomes" id="UP001497680">
    <property type="component" value="Unassembled WGS sequence"/>
</dbReference>
<comment type="caution">
    <text evidence="1">The sequence shown here is derived from an EMBL/GenBank/DDBJ whole genome shotgun (WGS) entry which is preliminary data.</text>
</comment>
<gene>
    <name evidence="1" type="ORF">F4821DRAFT_278672</name>
</gene>
<evidence type="ECO:0000313" key="2">
    <source>
        <dbReference type="Proteomes" id="UP001497680"/>
    </source>
</evidence>
<reference evidence="1 2" key="1">
    <citation type="journal article" date="2022" name="New Phytol.">
        <title>Ecological generalism drives hyperdiversity of secondary metabolite gene clusters in xylarialean endophytes.</title>
        <authorList>
            <person name="Franco M.E.E."/>
            <person name="Wisecaver J.H."/>
            <person name="Arnold A.E."/>
            <person name="Ju Y.M."/>
            <person name="Slot J.C."/>
            <person name="Ahrendt S."/>
            <person name="Moore L.P."/>
            <person name="Eastman K.E."/>
            <person name="Scott K."/>
            <person name="Konkel Z."/>
            <person name="Mondo S.J."/>
            <person name="Kuo A."/>
            <person name="Hayes R.D."/>
            <person name="Haridas S."/>
            <person name="Andreopoulos B."/>
            <person name="Riley R."/>
            <person name="LaButti K."/>
            <person name="Pangilinan J."/>
            <person name="Lipzen A."/>
            <person name="Amirebrahimi M."/>
            <person name="Yan J."/>
            <person name="Adam C."/>
            <person name="Keymanesh K."/>
            <person name="Ng V."/>
            <person name="Louie K."/>
            <person name="Northen T."/>
            <person name="Drula E."/>
            <person name="Henrissat B."/>
            <person name="Hsieh H.M."/>
            <person name="Youens-Clark K."/>
            <person name="Lutzoni F."/>
            <person name="Miadlikowska J."/>
            <person name="Eastwood D.C."/>
            <person name="Hamelin R.C."/>
            <person name="Grigoriev I.V."/>
            <person name="U'Ren J.M."/>
        </authorList>
    </citation>
    <scope>NUCLEOTIDE SEQUENCE [LARGE SCALE GENOMIC DNA]</scope>
    <source>
        <strain evidence="1 2">ER1909</strain>
    </source>
</reference>
<proteinExistence type="predicted"/>
<evidence type="ECO:0000313" key="1">
    <source>
        <dbReference type="EMBL" id="KAI6086270.1"/>
    </source>
</evidence>